<dbReference type="InterPro" id="IPR013815">
    <property type="entry name" value="ATP_grasp_subdomain_1"/>
</dbReference>
<dbReference type="InterPro" id="IPR008279">
    <property type="entry name" value="PEP-util_enz_mobile_dom"/>
</dbReference>
<dbReference type="GO" id="GO:0005524">
    <property type="term" value="F:ATP binding"/>
    <property type="evidence" value="ECO:0007669"/>
    <property type="project" value="InterPro"/>
</dbReference>
<evidence type="ECO:0000313" key="3">
    <source>
        <dbReference type="EMBL" id="SNQ45384.1"/>
    </source>
</evidence>
<dbReference type="AlphaFoldDB" id="A0A2I2KI99"/>
<dbReference type="InterPro" id="IPR002192">
    <property type="entry name" value="PPDK_AMP/ATP-bd"/>
</dbReference>
<dbReference type="InterPro" id="IPR051549">
    <property type="entry name" value="PEP_Utilizing_Enz"/>
</dbReference>
<dbReference type="Proteomes" id="UP000234331">
    <property type="component" value="Unassembled WGS sequence"/>
</dbReference>
<organism evidence="3 4">
    <name type="scientific">Frankia canadensis</name>
    <dbReference type="NCBI Taxonomy" id="1836972"/>
    <lineage>
        <taxon>Bacteria</taxon>
        <taxon>Bacillati</taxon>
        <taxon>Actinomycetota</taxon>
        <taxon>Actinomycetes</taxon>
        <taxon>Frankiales</taxon>
        <taxon>Frankiaceae</taxon>
        <taxon>Frankia</taxon>
    </lineage>
</organism>
<evidence type="ECO:0000259" key="2">
    <source>
        <dbReference type="Pfam" id="PF01326"/>
    </source>
</evidence>
<reference evidence="3 4" key="1">
    <citation type="submission" date="2017-06" db="EMBL/GenBank/DDBJ databases">
        <authorList>
            <person name="Kim H.J."/>
            <person name="Triplett B.A."/>
        </authorList>
    </citation>
    <scope>NUCLEOTIDE SEQUENCE [LARGE SCALE GENOMIC DNA]</scope>
    <source>
        <strain evidence="3">FRACA_ARgP5</strain>
    </source>
</reference>
<evidence type="ECO:0000313" key="4">
    <source>
        <dbReference type="Proteomes" id="UP000234331"/>
    </source>
</evidence>
<dbReference type="Gene3D" id="3.30.1490.20">
    <property type="entry name" value="ATP-grasp fold, A domain"/>
    <property type="match status" value="1"/>
</dbReference>
<dbReference type="SUPFAM" id="SSF52009">
    <property type="entry name" value="Phosphohistidine domain"/>
    <property type="match status" value="1"/>
</dbReference>
<dbReference type="RefSeq" id="WP_101829561.1">
    <property type="nucleotide sequence ID" value="NZ_FZMO01000001.1"/>
</dbReference>
<dbReference type="OrthoDB" id="9765468at2"/>
<proteinExistence type="predicted"/>
<dbReference type="PANTHER" id="PTHR43615:SF1">
    <property type="entry name" value="PPDK_N DOMAIN-CONTAINING PROTEIN"/>
    <property type="match status" value="1"/>
</dbReference>
<feature type="domain" description="Pyruvate phosphate dikinase AMP/ATP-binding" evidence="2">
    <location>
        <begin position="58"/>
        <end position="283"/>
    </location>
</feature>
<keyword evidence="4" id="KW-1185">Reference proteome</keyword>
<keyword evidence="3" id="KW-0670">Pyruvate</keyword>
<dbReference type="EMBL" id="FZMO01000001">
    <property type="protein sequence ID" value="SNQ45384.1"/>
    <property type="molecule type" value="Genomic_DNA"/>
</dbReference>
<gene>
    <name evidence="3" type="ORF">FRACA_10143</name>
</gene>
<dbReference type="Pfam" id="PF01326">
    <property type="entry name" value="PPDK_N"/>
    <property type="match status" value="1"/>
</dbReference>
<protein>
    <submittedName>
        <fullName evidence="3">PEP/pyruvate-binding pyruvate phosphate dikinase</fullName>
        <ecNumber evidence="3">2.7.9.2</ecNumber>
    </submittedName>
</protein>
<dbReference type="GO" id="GO:0008986">
    <property type="term" value="F:pyruvate, water dikinase activity"/>
    <property type="evidence" value="ECO:0007669"/>
    <property type="project" value="UniProtKB-EC"/>
</dbReference>
<dbReference type="PANTHER" id="PTHR43615">
    <property type="entry name" value="PHOSPHOENOLPYRUVATE SYNTHASE-RELATED"/>
    <property type="match status" value="1"/>
</dbReference>
<dbReference type="EC" id="2.7.9.2" evidence="3"/>
<name>A0A2I2KI99_9ACTN</name>
<keyword evidence="3" id="KW-0418">Kinase</keyword>
<dbReference type="Pfam" id="PF00391">
    <property type="entry name" value="PEP-utilizers"/>
    <property type="match status" value="1"/>
</dbReference>
<dbReference type="SUPFAM" id="SSF56059">
    <property type="entry name" value="Glutathione synthetase ATP-binding domain-like"/>
    <property type="match status" value="1"/>
</dbReference>
<feature type="domain" description="PEP-utilising enzyme mobile" evidence="1">
    <location>
        <begin position="713"/>
        <end position="783"/>
    </location>
</feature>
<keyword evidence="3" id="KW-0808">Transferase</keyword>
<sequence>MSLHRTFASVLTLGAPGTERDDLVGAKAAALARLVAAAPVPPGFCVTALDPRRVPDPTVERDIRRAYESLAGERALAVAVRSSALDEDGAAASFAGIHDTFLNVVGADDVVAAVWECARSAVADVALAYRARLGVPGEVRIAVLVQVMVPADVSFVAFSSNPLPKQDGVELVVSAARGLGAVIADGTARPDTYLLLRDTGETIEHRRGDQSVRLVASAGGGVATEPLPARERAEPPLDSGALREVTDLVLRIERLVGQPVDVEGARVGDSLFVLQARPITRTTRFPLDGLDEEATSWLREDIHFPAVVTPMGGDYARLGMYAGLRRMQDELGWTSRADAVVFNGRVYVRWHYMSPVDELDEARRRLEAENLERARTVVARWHRTVVPRLRAIYAEIECLDVDGPPGGQRVAAWHAVWNVIEEAWYWHFVVLYPCFAGVRHLAATCRDLFGEETAANAWRLTAGRVETMHQVEVDLWTLAEIQRAAAAPDAGEDLARALDRCLAAHGHLGAESDDLAATTWADEPSRVLAEARRMGATDVPPGDRRAATLAAGDAFLAELRGRVAVEADRTRLDEAVTLARAVFPLVEDHNYWLDRMLHATTRAALLRVGARCVADEVLERADDIWYLHVDEVADVMAGPQDRRELVRRRRDEWRDWSRLMPAVGPVAAAAETEERAGAVLPAVSPLRGVAASPGVAVGVATVVRTSADAARAPAGGVLVCPNTNMSWVALMARAGGLVTSAGGELSHGAIVARELGIPAVVGVRGALDAIADGMLVEVDGVAGVVRIVAGGDHQG</sequence>
<evidence type="ECO:0000259" key="1">
    <source>
        <dbReference type="Pfam" id="PF00391"/>
    </source>
</evidence>
<dbReference type="Gene3D" id="3.50.30.10">
    <property type="entry name" value="Phosphohistidine domain"/>
    <property type="match status" value="1"/>
</dbReference>
<dbReference type="InterPro" id="IPR036637">
    <property type="entry name" value="Phosphohistidine_dom_sf"/>
</dbReference>
<accession>A0A2I2KI99</accession>
<dbReference type="Gene3D" id="3.30.470.20">
    <property type="entry name" value="ATP-grasp fold, B domain"/>
    <property type="match status" value="1"/>
</dbReference>